<feature type="coiled-coil region" evidence="1">
    <location>
        <begin position="5"/>
        <end position="32"/>
    </location>
</feature>
<sequence>MADGLRVDTDEIRAHARKIEALREQFDAIKAASAHIKQDDRAYGLLCGWIAGILEGRHTRQDELIAYVEENLWLVVDGLYRTGEAYDAVEGDNNAMMGKLGNQLDPG</sequence>
<protein>
    <recommendedName>
        <fullName evidence="4">Excreted virulence factor EspC, type VII ESX diderm</fullName>
    </recommendedName>
</protein>
<reference evidence="3" key="1">
    <citation type="journal article" date="2019" name="Int. J. Syst. Evol. Microbiol.">
        <title>The Global Catalogue of Microorganisms (GCM) 10K type strain sequencing project: providing services to taxonomists for standard genome sequencing and annotation.</title>
        <authorList>
            <consortium name="The Broad Institute Genomics Platform"/>
            <consortium name="The Broad Institute Genome Sequencing Center for Infectious Disease"/>
            <person name="Wu L."/>
            <person name="Ma J."/>
        </authorList>
    </citation>
    <scope>NUCLEOTIDE SEQUENCE [LARGE SCALE GENOMIC DNA]</scope>
    <source>
        <strain evidence="3">CGMCC 4.7144</strain>
    </source>
</reference>
<organism evidence="2 3">
    <name type="scientific">Micromonospora vulcania</name>
    <dbReference type="NCBI Taxonomy" id="1441873"/>
    <lineage>
        <taxon>Bacteria</taxon>
        <taxon>Bacillati</taxon>
        <taxon>Actinomycetota</taxon>
        <taxon>Actinomycetes</taxon>
        <taxon>Micromonosporales</taxon>
        <taxon>Micromonosporaceae</taxon>
        <taxon>Micromonospora</taxon>
    </lineage>
</organism>
<comment type="caution">
    <text evidence="2">The sequence shown here is derived from an EMBL/GenBank/DDBJ whole genome shotgun (WGS) entry which is preliminary data.</text>
</comment>
<accession>A0ABW1H3J1</accession>
<name>A0ABW1H3J1_9ACTN</name>
<proteinExistence type="predicted"/>
<gene>
    <name evidence="2" type="ORF">ACFQGL_12985</name>
</gene>
<dbReference type="RefSeq" id="WP_377510577.1">
    <property type="nucleotide sequence ID" value="NZ_JBHSQS010000006.1"/>
</dbReference>
<evidence type="ECO:0000313" key="3">
    <source>
        <dbReference type="Proteomes" id="UP001596226"/>
    </source>
</evidence>
<evidence type="ECO:0000313" key="2">
    <source>
        <dbReference type="EMBL" id="MFC5924260.1"/>
    </source>
</evidence>
<evidence type="ECO:0008006" key="4">
    <source>
        <dbReference type="Google" id="ProtNLM"/>
    </source>
</evidence>
<dbReference type="Proteomes" id="UP001596226">
    <property type="component" value="Unassembled WGS sequence"/>
</dbReference>
<evidence type="ECO:0000256" key="1">
    <source>
        <dbReference type="SAM" id="Coils"/>
    </source>
</evidence>
<keyword evidence="1" id="KW-0175">Coiled coil</keyword>
<dbReference type="EMBL" id="JBHSQS010000006">
    <property type="protein sequence ID" value="MFC5924260.1"/>
    <property type="molecule type" value="Genomic_DNA"/>
</dbReference>
<keyword evidence="3" id="KW-1185">Reference proteome</keyword>